<evidence type="ECO:0000313" key="1">
    <source>
        <dbReference type="EMBL" id="VFJ74780.1"/>
    </source>
</evidence>
<reference evidence="1" key="1">
    <citation type="submission" date="2019-02" db="EMBL/GenBank/DDBJ databases">
        <authorList>
            <person name="Gruber-Vodicka R. H."/>
            <person name="Seah K. B. B."/>
        </authorList>
    </citation>
    <scope>NUCLEOTIDE SEQUENCE</scope>
    <source>
        <strain evidence="1">BECK_BZ131</strain>
    </source>
</reference>
<dbReference type="AlphaFoldDB" id="A0A450TYI1"/>
<dbReference type="EMBL" id="CAADFE010000066">
    <property type="protein sequence ID" value="VFJ74780.1"/>
    <property type="molecule type" value="Genomic_DNA"/>
</dbReference>
<accession>A0A450TYI1</accession>
<protein>
    <submittedName>
        <fullName evidence="1">CHAT domain-containing protein</fullName>
    </submittedName>
</protein>
<name>A0A450TYI1_9GAMM</name>
<sequence length="100" mass="11515">MTPWPLDDELAGEFMADFYGNWFGDGASTSLANLTPAQAPHKTRLAWITSKDEARRDPRHWVPYMLPGSCFGYHEYHDLANRARVLNDKIDETLYSARLR</sequence>
<proteinExistence type="predicted"/>
<organism evidence="1">
    <name type="scientific">Candidatus Kentrum sp. FW</name>
    <dbReference type="NCBI Taxonomy" id="2126338"/>
    <lineage>
        <taxon>Bacteria</taxon>
        <taxon>Pseudomonadati</taxon>
        <taxon>Pseudomonadota</taxon>
        <taxon>Gammaproteobacteria</taxon>
        <taxon>Candidatus Kentrum</taxon>
    </lineage>
</organism>
<gene>
    <name evidence="1" type="ORF">BECKFW1821C_GA0114237_10663</name>
</gene>